<dbReference type="EC" id="2.7.13.3" evidence="3"/>
<dbReference type="InterPro" id="IPR036097">
    <property type="entry name" value="HisK_dim/P_sf"/>
</dbReference>
<dbReference type="InterPro" id="IPR004358">
    <property type="entry name" value="Sig_transdc_His_kin-like_C"/>
</dbReference>
<dbReference type="InterPro" id="IPR050351">
    <property type="entry name" value="BphY/WalK/GraS-like"/>
</dbReference>
<dbReference type="Pfam" id="PF02518">
    <property type="entry name" value="HATPase_c"/>
    <property type="match status" value="1"/>
</dbReference>
<comment type="subcellular location">
    <subcellularLocation>
        <location evidence="2">Cell membrane</location>
        <topology evidence="2">Multi-pass membrane protein</topology>
    </subcellularLocation>
</comment>
<evidence type="ECO:0000256" key="11">
    <source>
        <dbReference type="SAM" id="Phobius"/>
    </source>
</evidence>
<dbReference type="SUPFAM" id="SSF47384">
    <property type="entry name" value="Homodimeric domain of signal transducing histidine kinase"/>
    <property type="match status" value="1"/>
</dbReference>
<evidence type="ECO:0000256" key="8">
    <source>
        <dbReference type="ARBA" id="ARBA00022777"/>
    </source>
</evidence>
<evidence type="ECO:0000256" key="9">
    <source>
        <dbReference type="ARBA" id="ARBA00022989"/>
    </source>
</evidence>
<dbReference type="EMBL" id="CP139960">
    <property type="protein sequence ID" value="WQD38175.1"/>
    <property type="molecule type" value="Genomic_DNA"/>
</dbReference>
<gene>
    <name evidence="13" type="ORF">U0035_21125</name>
</gene>
<dbReference type="InterPro" id="IPR005467">
    <property type="entry name" value="His_kinase_dom"/>
</dbReference>
<dbReference type="CDD" id="cd00075">
    <property type="entry name" value="HATPase"/>
    <property type="match status" value="1"/>
</dbReference>
<evidence type="ECO:0000256" key="7">
    <source>
        <dbReference type="ARBA" id="ARBA00022692"/>
    </source>
</evidence>
<dbReference type="PANTHER" id="PTHR45453">
    <property type="entry name" value="PHOSPHATE REGULON SENSOR PROTEIN PHOR"/>
    <property type="match status" value="1"/>
</dbReference>
<accession>A0ABZ0W7U9</accession>
<evidence type="ECO:0000256" key="1">
    <source>
        <dbReference type="ARBA" id="ARBA00000085"/>
    </source>
</evidence>
<feature type="transmembrane region" description="Helical" evidence="11">
    <location>
        <begin position="217"/>
        <end position="238"/>
    </location>
</feature>
<organism evidence="13 14">
    <name type="scientific">Niabella yanshanensis</name>
    <dbReference type="NCBI Taxonomy" id="577386"/>
    <lineage>
        <taxon>Bacteria</taxon>
        <taxon>Pseudomonadati</taxon>
        <taxon>Bacteroidota</taxon>
        <taxon>Chitinophagia</taxon>
        <taxon>Chitinophagales</taxon>
        <taxon>Chitinophagaceae</taxon>
        <taxon>Niabella</taxon>
    </lineage>
</organism>
<evidence type="ECO:0000313" key="14">
    <source>
        <dbReference type="Proteomes" id="UP001325680"/>
    </source>
</evidence>
<dbReference type="InterPro" id="IPR003594">
    <property type="entry name" value="HATPase_dom"/>
</dbReference>
<dbReference type="Gene3D" id="1.10.287.130">
    <property type="match status" value="1"/>
</dbReference>
<keyword evidence="8 13" id="KW-0418">Kinase</keyword>
<dbReference type="Pfam" id="PF00512">
    <property type="entry name" value="HisKA"/>
    <property type="match status" value="1"/>
</dbReference>
<dbReference type="InterPro" id="IPR003661">
    <property type="entry name" value="HisK_dim/P_dom"/>
</dbReference>
<evidence type="ECO:0000259" key="12">
    <source>
        <dbReference type="PROSITE" id="PS50109"/>
    </source>
</evidence>
<dbReference type="RefSeq" id="WP_114790914.1">
    <property type="nucleotide sequence ID" value="NZ_CP139960.1"/>
</dbReference>
<keyword evidence="10 11" id="KW-0472">Membrane</keyword>
<dbReference type="SMART" id="SM00388">
    <property type="entry name" value="HisKA"/>
    <property type="match status" value="1"/>
</dbReference>
<dbReference type="PANTHER" id="PTHR45453:SF2">
    <property type="entry name" value="HISTIDINE KINASE"/>
    <property type="match status" value="1"/>
</dbReference>
<dbReference type="SMART" id="SM00387">
    <property type="entry name" value="HATPase_c"/>
    <property type="match status" value="1"/>
</dbReference>
<reference evidence="13 14" key="1">
    <citation type="submission" date="2023-12" db="EMBL/GenBank/DDBJ databases">
        <title>Genome sequencing and assembly of bacterial species from a model synthetic community.</title>
        <authorList>
            <person name="Hogle S.L."/>
        </authorList>
    </citation>
    <scope>NUCLEOTIDE SEQUENCE [LARGE SCALE GENOMIC DNA]</scope>
    <source>
        <strain evidence="13 14">HAMBI_3031</strain>
    </source>
</reference>
<evidence type="ECO:0000256" key="3">
    <source>
        <dbReference type="ARBA" id="ARBA00012438"/>
    </source>
</evidence>
<evidence type="ECO:0000256" key="5">
    <source>
        <dbReference type="ARBA" id="ARBA00022553"/>
    </source>
</evidence>
<comment type="catalytic activity">
    <reaction evidence="1">
        <text>ATP + protein L-histidine = ADP + protein N-phospho-L-histidine.</text>
        <dbReference type="EC" id="2.7.13.3"/>
    </reaction>
</comment>
<feature type="transmembrane region" description="Helical" evidence="11">
    <location>
        <begin position="6"/>
        <end position="27"/>
    </location>
</feature>
<name>A0ABZ0W7U9_9BACT</name>
<dbReference type="Gene3D" id="3.30.565.10">
    <property type="entry name" value="Histidine kinase-like ATPase, C-terminal domain"/>
    <property type="match status" value="1"/>
</dbReference>
<evidence type="ECO:0000313" key="13">
    <source>
        <dbReference type="EMBL" id="WQD38175.1"/>
    </source>
</evidence>
<dbReference type="GO" id="GO:0016301">
    <property type="term" value="F:kinase activity"/>
    <property type="evidence" value="ECO:0007669"/>
    <property type="project" value="UniProtKB-KW"/>
</dbReference>
<keyword evidence="5" id="KW-0597">Phosphoprotein</keyword>
<evidence type="ECO:0000256" key="10">
    <source>
        <dbReference type="ARBA" id="ARBA00023136"/>
    </source>
</evidence>
<keyword evidence="6" id="KW-0808">Transferase</keyword>
<feature type="domain" description="Histidine kinase" evidence="12">
    <location>
        <begin position="257"/>
        <end position="475"/>
    </location>
</feature>
<evidence type="ECO:0000256" key="4">
    <source>
        <dbReference type="ARBA" id="ARBA00022475"/>
    </source>
</evidence>
<protein>
    <recommendedName>
        <fullName evidence="3">histidine kinase</fullName>
        <ecNumber evidence="3">2.7.13.3</ecNumber>
    </recommendedName>
</protein>
<evidence type="ECO:0000256" key="6">
    <source>
        <dbReference type="ARBA" id="ARBA00022679"/>
    </source>
</evidence>
<dbReference type="Proteomes" id="UP001325680">
    <property type="component" value="Chromosome"/>
</dbReference>
<dbReference type="SUPFAM" id="SSF55874">
    <property type="entry name" value="ATPase domain of HSP90 chaperone/DNA topoisomerase II/histidine kinase"/>
    <property type="match status" value="1"/>
</dbReference>
<sequence length="475" mass="53773">MSSSLFSIRFIAIASFVILAVVQYFLVYNTFELKNDKFFLAEAAQIKGDYSNAIRNDKVFPGGQAIIDSFLNRNMYELERRYKSGRADFSILGQKVVDSIAANLRTRSNIDSLMTAIIKENKLEDDLIWLSTVDHISVTFNGQQYVTLYDKSQMYKGLDSAFQNKGIVVSGSLHNTGPSNLVSNITISTPTAYSNRIGFSLYTDTPHRTQAIITRMLPTFLLSLFSILSLATIFYITFRNWSKQKKLAEMKSDFVNSINHEFQTPLSAIIVANKTLEKDQVKDDKEMVASLTGVIGRQAERLNGLFRQVIDITMMNESTLQKEPVVIEELLKEVVDDYMIQADNNKVEIAFKETDMPGHLVLLDRFWVTTMIINIIENGIKYNTSAIKRISIFTTESEKLLTVHIVDNGVGIPAGEFKNIFDKFYRTTKSIENKAVKGLGLGLYYTKLCIEAHRWQLHVDTVEKSGTDFSIVIPL</sequence>
<dbReference type="PRINTS" id="PR00344">
    <property type="entry name" value="BCTRLSENSOR"/>
</dbReference>
<keyword evidence="14" id="KW-1185">Reference proteome</keyword>
<evidence type="ECO:0000256" key="2">
    <source>
        <dbReference type="ARBA" id="ARBA00004651"/>
    </source>
</evidence>
<keyword evidence="9 11" id="KW-1133">Transmembrane helix</keyword>
<dbReference type="PROSITE" id="PS50109">
    <property type="entry name" value="HIS_KIN"/>
    <property type="match status" value="1"/>
</dbReference>
<keyword evidence="7 11" id="KW-0812">Transmembrane</keyword>
<dbReference type="CDD" id="cd00082">
    <property type="entry name" value="HisKA"/>
    <property type="match status" value="1"/>
</dbReference>
<proteinExistence type="predicted"/>
<dbReference type="InterPro" id="IPR036890">
    <property type="entry name" value="HATPase_C_sf"/>
</dbReference>
<keyword evidence="4" id="KW-1003">Cell membrane</keyword>